<evidence type="ECO:0000313" key="14">
    <source>
        <dbReference type="WBParaSite" id="SBAD_0001279001-mRNA-1"/>
    </source>
</evidence>
<evidence type="ECO:0000256" key="7">
    <source>
        <dbReference type="ARBA" id="ARBA00022840"/>
    </source>
</evidence>
<keyword evidence="7 10" id="KW-0067">ATP-binding</keyword>
<reference evidence="14" key="1">
    <citation type="submission" date="2016-06" db="UniProtKB">
        <authorList>
            <consortium name="WormBaseParasite"/>
        </authorList>
    </citation>
    <scope>IDENTIFICATION</scope>
</reference>
<dbReference type="InterPro" id="IPR004308">
    <property type="entry name" value="GCS"/>
</dbReference>
<dbReference type="AlphaFoldDB" id="A0A183J936"/>
<dbReference type="GO" id="GO:0005524">
    <property type="term" value="F:ATP binding"/>
    <property type="evidence" value="ECO:0007669"/>
    <property type="project" value="UniProtKB-UniRule"/>
</dbReference>
<dbReference type="PANTHER" id="PTHR11164">
    <property type="entry name" value="GLUTAMATE CYSTEINE LIGASE"/>
    <property type="match status" value="1"/>
</dbReference>
<keyword evidence="6 10" id="KW-0547">Nucleotide-binding</keyword>
<keyword evidence="11" id="KW-0812">Transmembrane</keyword>
<organism evidence="14">
    <name type="scientific">Soboliphyme baturini</name>
    <dbReference type="NCBI Taxonomy" id="241478"/>
    <lineage>
        <taxon>Eukaryota</taxon>
        <taxon>Metazoa</taxon>
        <taxon>Ecdysozoa</taxon>
        <taxon>Nematoda</taxon>
        <taxon>Enoplea</taxon>
        <taxon>Dorylaimia</taxon>
        <taxon>Dioctophymatida</taxon>
        <taxon>Dioctophymatoidea</taxon>
        <taxon>Soboliphymatidae</taxon>
        <taxon>Soboliphyme</taxon>
    </lineage>
</organism>
<evidence type="ECO:0000256" key="6">
    <source>
        <dbReference type="ARBA" id="ARBA00022741"/>
    </source>
</evidence>
<dbReference type="GO" id="GO:0006750">
    <property type="term" value="P:glutathione biosynthetic process"/>
    <property type="evidence" value="ECO:0007669"/>
    <property type="project" value="UniProtKB-UniRule"/>
</dbReference>
<dbReference type="GO" id="GO:0004357">
    <property type="term" value="F:glutamate-cysteine ligase activity"/>
    <property type="evidence" value="ECO:0007669"/>
    <property type="project" value="UniProtKB-UniRule"/>
</dbReference>
<evidence type="ECO:0000256" key="10">
    <source>
        <dbReference type="RuleBase" id="RU367135"/>
    </source>
</evidence>
<protein>
    <recommendedName>
        <fullName evidence="3 10">Glutamate--cysteine ligase</fullName>
        <ecNumber evidence="3 10">6.3.2.2</ecNumber>
    </recommendedName>
    <alternativeName>
        <fullName evidence="9 10">Gamma-ECS</fullName>
    </alternativeName>
    <alternativeName>
        <fullName evidence="8 10">Gamma-glutamylcysteine synthetase</fullName>
    </alternativeName>
</protein>
<keyword evidence="13" id="KW-1185">Reference proteome</keyword>
<evidence type="ECO:0000256" key="4">
    <source>
        <dbReference type="ARBA" id="ARBA00022598"/>
    </source>
</evidence>
<evidence type="ECO:0000313" key="13">
    <source>
        <dbReference type="Proteomes" id="UP000270296"/>
    </source>
</evidence>
<dbReference type="GO" id="GO:0017109">
    <property type="term" value="C:glutamate-cysteine ligase complex"/>
    <property type="evidence" value="ECO:0007669"/>
    <property type="project" value="TreeGrafter"/>
</dbReference>
<keyword evidence="11" id="KW-0472">Membrane</keyword>
<dbReference type="WBParaSite" id="SBAD_0001279001-mRNA-1">
    <property type="protein sequence ID" value="SBAD_0001279001-mRNA-1"/>
    <property type="gene ID" value="SBAD_0001279001"/>
</dbReference>
<evidence type="ECO:0000256" key="3">
    <source>
        <dbReference type="ARBA" id="ARBA00012220"/>
    </source>
</evidence>
<keyword evidence="5 10" id="KW-0317">Glutathione biosynthesis</keyword>
<evidence type="ECO:0000256" key="1">
    <source>
        <dbReference type="ARBA" id="ARBA00005006"/>
    </source>
</evidence>
<dbReference type="EMBL" id="UZAM01017611">
    <property type="protein sequence ID" value="VDP47827.1"/>
    <property type="molecule type" value="Genomic_DNA"/>
</dbReference>
<dbReference type="Gene3D" id="3.30.590.50">
    <property type="match status" value="1"/>
</dbReference>
<proteinExistence type="inferred from homology"/>
<dbReference type="OrthoDB" id="7939818at2759"/>
<evidence type="ECO:0000256" key="9">
    <source>
        <dbReference type="ARBA" id="ARBA00032122"/>
    </source>
</evidence>
<comment type="similarity">
    <text evidence="2 10">Belongs to the glutamate--cysteine ligase type 3 family.</text>
</comment>
<keyword evidence="11" id="KW-1133">Transmembrane helix</keyword>
<dbReference type="FunFam" id="3.30.590.50:FF:000007">
    <property type="entry name" value="Glutamate--cysteine ligase"/>
    <property type="match status" value="1"/>
</dbReference>
<evidence type="ECO:0000313" key="12">
    <source>
        <dbReference type="EMBL" id="VDP47827.1"/>
    </source>
</evidence>
<dbReference type="UniPathway" id="UPA00142">
    <property type="reaction ID" value="UER00209"/>
</dbReference>
<reference evidence="12 13" key="2">
    <citation type="submission" date="2018-11" db="EMBL/GenBank/DDBJ databases">
        <authorList>
            <consortium name="Pathogen Informatics"/>
        </authorList>
    </citation>
    <scope>NUCLEOTIDE SEQUENCE [LARGE SCALE GENOMIC DNA]</scope>
</reference>
<evidence type="ECO:0000256" key="11">
    <source>
        <dbReference type="SAM" id="Phobius"/>
    </source>
</evidence>
<evidence type="ECO:0000256" key="8">
    <source>
        <dbReference type="ARBA" id="ARBA00030585"/>
    </source>
</evidence>
<dbReference type="SUPFAM" id="SSF55931">
    <property type="entry name" value="Glutamine synthetase/guanido kinase"/>
    <property type="match status" value="1"/>
</dbReference>
<comment type="pathway">
    <text evidence="1 10">Sulfur metabolism; glutathione biosynthesis; glutathione from L-cysteine and L-glutamate: step 1/2.</text>
</comment>
<dbReference type="EC" id="6.3.2.2" evidence="3 10"/>
<keyword evidence="4 10" id="KW-0436">Ligase</keyword>
<gene>
    <name evidence="12" type="ORF">SBAD_LOCUS12386</name>
</gene>
<comment type="catalytic activity">
    <reaction evidence="10">
        <text>L-cysteine + L-glutamate + ATP = gamma-L-glutamyl-L-cysteine + ADP + phosphate + H(+)</text>
        <dbReference type="Rhea" id="RHEA:13285"/>
        <dbReference type="ChEBI" id="CHEBI:15378"/>
        <dbReference type="ChEBI" id="CHEBI:29985"/>
        <dbReference type="ChEBI" id="CHEBI:30616"/>
        <dbReference type="ChEBI" id="CHEBI:35235"/>
        <dbReference type="ChEBI" id="CHEBI:43474"/>
        <dbReference type="ChEBI" id="CHEBI:58173"/>
        <dbReference type="ChEBI" id="CHEBI:456216"/>
        <dbReference type="EC" id="6.3.2.2"/>
    </reaction>
</comment>
<dbReference type="PANTHER" id="PTHR11164:SF0">
    <property type="entry name" value="GLUTAMATE--CYSTEINE LIGASE CATALYTIC SUBUNIT"/>
    <property type="match status" value="1"/>
</dbReference>
<evidence type="ECO:0000256" key="2">
    <source>
        <dbReference type="ARBA" id="ARBA00008100"/>
    </source>
</evidence>
<name>A0A183J936_9BILA</name>
<sequence>MFVIDKSRYDTTDCYLHPCNAPYNDVDLQYDPNTYSLLVENGVDTMLAKHVAHLFIRDPLQVYKGRIEQDDKLSSEHFETIQSSNWLNMRFKPPPIDASSIGWRVEFRPTEVQLTDFENAAYVCFVVLLTRVMLSYHIIFTIPISEVNENMKRAQK</sequence>
<evidence type="ECO:0000256" key="5">
    <source>
        <dbReference type="ARBA" id="ARBA00022684"/>
    </source>
</evidence>
<dbReference type="Proteomes" id="UP000270296">
    <property type="component" value="Unassembled WGS sequence"/>
</dbReference>
<dbReference type="Pfam" id="PF03074">
    <property type="entry name" value="GCS"/>
    <property type="match status" value="1"/>
</dbReference>
<feature type="transmembrane region" description="Helical" evidence="11">
    <location>
        <begin position="120"/>
        <end position="144"/>
    </location>
</feature>
<accession>A0A183J936</accession>
<dbReference type="InterPro" id="IPR014746">
    <property type="entry name" value="Gln_synth/guanido_kin_cat_dom"/>
</dbReference>